<sequence length="114" mass="11961">MYACAGLANTATTAVVIIGLMHIELGTVPSNFAGYAVGLLLSFVLNSRYTFRANASGAMLVRFLAAAGIAYVANLIVVLATLYLTGAPRISQIAGMPVYTIVGYLVNKNWAMKG</sequence>
<evidence type="ECO:0000256" key="4">
    <source>
        <dbReference type="ARBA" id="ARBA00022989"/>
    </source>
</evidence>
<dbReference type="Proteomes" id="UP000295722">
    <property type="component" value="Unassembled WGS sequence"/>
</dbReference>
<feature type="transmembrane region" description="Helical" evidence="6">
    <location>
        <begin position="32"/>
        <end position="51"/>
    </location>
</feature>
<protein>
    <submittedName>
        <fullName evidence="8">GtrA family protein</fullName>
    </submittedName>
</protein>
<evidence type="ECO:0000313" key="9">
    <source>
        <dbReference type="Proteomes" id="UP000295722"/>
    </source>
</evidence>
<evidence type="ECO:0000259" key="7">
    <source>
        <dbReference type="Pfam" id="PF04138"/>
    </source>
</evidence>
<evidence type="ECO:0000313" key="8">
    <source>
        <dbReference type="EMBL" id="TDG17428.1"/>
    </source>
</evidence>
<dbReference type="EMBL" id="SMRP01000044">
    <property type="protein sequence ID" value="TDG17428.1"/>
    <property type="molecule type" value="Genomic_DNA"/>
</dbReference>
<keyword evidence="9" id="KW-1185">Reference proteome</keyword>
<accession>A0A4R5LZ21</accession>
<dbReference type="GO" id="GO:0005886">
    <property type="term" value="C:plasma membrane"/>
    <property type="evidence" value="ECO:0007669"/>
    <property type="project" value="TreeGrafter"/>
</dbReference>
<comment type="caution">
    <text evidence="8">The sequence shown here is derived from an EMBL/GenBank/DDBJ whole genome shotgun (WGS) entry which is preliminary data.</text>
</comment>
<evidence type="ECO:0000256" key="2">
    <source>
        <dbReference type="ARBA" id="ARBA00009399"/>
    </source>
</evidence>
<dbReference type="AlphaFoldDB" id="A0A4R5LZ21"/>
<dbReference type="OrthoDB" id="9098331at2"/>
<evidence type="ECO:0000256" key="1">
    <source>
        <dbReference type="ARBA" id="ARBA00004141"/>
    </source>
</evidence>
<dbReference type="GO" id="GO:0000271">
    <property type="term" value="P:polysaccharide biosynthetic process"/>
    <property type="evidence" value="ECO:0007669"/>
    <property type="project" value="InterPro"/>
</dbReference>
<gene>
    <name evidence="8" type="ORF">EYW47_37790</name>
</gene>
<proteinExistence type="inferred from homology"/>
<dbReference type="PANTHER" id="PTHR38459">
    <property type="entry name" value="PROPHAGE BACTOPRENOL-LINKED GLUCOSE TRANSLOCASE HOMOLOG"/>
    <property type="match status" value="1"/>
</dbReference>
<feature type="transmembrane region" description="Helical" evidence="6">
    <location>
        <begin position="63"/>
        <end position="84"/>
    </location>
</feature>
<comment type="similarity">
    <text evidence="2">Belongs to the GtrA family.</text>
</comment>
<evidence type="ECO:0000256" key="6">
    <source>
        <dbReference type="SAM" id="Phobius"/>
    </source>
</evidence>
<evidence type="ECO:0000256" key="3">
    <source>
        <dbReference type="ARBA" id="ARBA00022692"/>
    </source>
</evidence>
<dbReference type="Pfam" id="PF04138">
    <property type="entry name" value="GtrA_DPMS_TM"/>
    <property type="match status" value="1"/>
</dbReference>
<dbReference type="PANTHER" id="PTHR38459:SF1">
    <property type="entry name" value="PROPHAGE BACTOPRENOL-LINKED GLUCOSE TRANSLOCASE HOMOLOG"/>
    <property type="match status" value="1"/>
</dbReference>
<dbReference type="InterPro" id="IPR051401">
    <property type="entry name" value="GtrA_CellWall_Glycosyl"/>
</dbReference>
<feature type="transmembrane region" description="Helical" evidence="6">
    <location>
        <begin position="90"/>
        <end position="107"/>
    </location>
</feature>
<keyword evidence="4 6" id="KW-1133">Transmembrane helix</keyword>
<evidence type="ECO:0000256" key="5">
    <source>
        <dbReference type="ARBA" id="ARBA00023136"/>
    </source>
</evidence>
<dbReference type="InterPro" id="IPR007267">
    <property type="entry name" value="GtrA_DPMS_TM"/>
</dbReference>
<name>A0A4R5LZ21_9BURK</name>
<feature type="domain" description="GtrA/DPMS transmembrane" evidence="7">
    <location>
        <begin position="2"/>
        <end position="111"/>
    </location>
</feature>
<organism evidence="8 9">
    <name type="scientific">Paraburkholderia silviterrae</name>
    <dbReference type="NCBI Taxonomy" id="2528715"/>
    <lineage>
        <taxon>Bacteria</taxon>
        <taxon>Pseudomonadati</taxon>
        <taxon>Pseudomonadota</taxon>
        <taxon>Betaproteobacteria</taxon>
        <taxon>Burkholderiales</taxon>
        <taxon>Burkholderiaceae</taxon>
        <taxon>Paraburkholderia</taxon>
    </lineage>
</organism>
<keyword evidence="5 6" id="KW-0472">Membrane</keyword>
<reference evidence="8 9" key="1">
    <citation type="submission" date="2019-03" db="EMBL/GenBank/DDBJ databases">
        <title>Paraburkholderia sp. 4M-K11, isolated from subtropical forest soil.</title>
        <authorList>
            <person name="Gao Z.-H."/>
            <person name="Qiu L.-H."/>
        </authorList>
    </citation>
    <scope>NUCLEOTIDE SEQUENCE [LARGE SCALE GENOMIC DNA]</scope>
    <source>
        <strain evidence="8 9">4M-K11</strain>
    </source>
</reference>
<keyword evidence="3 6" id="KW-0812">Transmembrane</keyword>
<comment type="subcellular location">
    <subcellularLocation>
        <location evidence="1">Membrane</location>
        <topology evidence="1">Multi-pass membrane protein</topology>
    </subcellularLocation>
</comment>